<dbReference type="Pfam" id="PF13715">
    <property type="entry name" value="CarbopepD_reg_2"/>
    <property type="match status" value="1"/>
</dbReference>
<dbReference type="Proteomes" id="UP001403385">
    <property type="component" value="Unassembled WGS sequence"/>
</dbReference>
<organism evidence="1 2">
    <name type="scientific">Rapidithrix thailandica</name>
    <dbReference type="NCBI Taxonomy" id="413964"/>
    <lineage>
        <taxon>Bacteria</taxon>
        <taxon>Pseudomonadati</taxon>
        <taxon>Bacteroidota</taxon>
        <taxon>Cytophagia</taxon>
        <taxon>Cytophagales</taxon>
        <taxon>Flammeovirgaceae</taxon>
        <taxon>Rapidithrix</taxon>
    </lineage>
</organism>
<comment type="caution">
    <text evidence="1">The sequence shown here is derived from an EMBL/GenBank/DDBJ whole genome shotgun (WGS) entry which is preliminary data.</text>
</comment>
<evidence type="ECO:0000313" key="2">
    <source>
        <dbReference type="Proteomes" id="UP001403385"/>
    </source>
</evidence>
<dbReference type="InterPro" id="IPR043741">
    <property type="entry name" value="DUF5686"/>
</dbReference>
<gene>
    <name evidence="1" type="ORF">AAG747_24980</name>
</gene>
<protein>
    <submittedName>
        <fullName evidence="1">DUF5686 family protein</fullName>
    </submittedName>
</protein>
<proteinExistence type="predicted"/>
<dbReference type="AlphaFoldDB" id="A0AAW9SKD6"/>
<accession>A0AAW9SKD6</accession>
<dbReference type="InterPro" id="IPR008969">
    <property type="entry name" value="CarboxyPept-like_regulatory"/>
</dbReference>
<name>A0AAW9SKD6_9BACT</name>
<dbReference type="Pfam" id="PF18939">
    <property type="entry name" value="DUF5686"/>
    <property type="match status" value="1"/>
</dbReference>
<keyword evidence="2" id="KW-1185">Reference proteome</keyword>
<reference evidence="1 2" key="1">
    <citation type="submission" date="2024-04" db="EMBL/GenBank/DDBJ databases">
        <title>Novel genus in family Flammeovirgaceae.</title>
        <authorList>
            <person name="Nguyen T.H."/>
            <person name="Vuong T.Q."/>
            <person name="Le H."/>
            <person name="Kim S.-G."/>
        </authorList>
    </citation>
    <scope>NUCLEOTIDE SEQUENCE [LARGE SCALE GENOMIC DNA]</scope>
    <source>
        <strain evidence="1 2">JCM 23209</strain>
    </source>
</reference>
<dbReference type="Gene3D" id="2.60.40.1120">
    <property type="entry name" value="Carboxypeptidase-like, regulatory domain"/>
    <property type="match status" value="1"/>
</dbReference>
<dbReference type="RefSeq" id="WP_346823977.1">
    <property type="nucleotide sequence ID" value="NZ_JBDKWZ010000020.1"/>
</dbReference>
<sequence length="846" mass="97622">MKYHIHLNPLTFKHFLPFTCLVFLLGYVPGMAQTTLIEGKVIDADTGDGIPFANVYFKNTSSGTTTDFDGFYKIETSTPSDSLTASYVGYKTISKKIKKGEKQTVNFQLTSDAQVLQEIEIVYGEYENPAWEILRNVVKQKKYNDKRALEAYQYETYSKTEIDIDNISEKFKKKKVVQKVINVIDSIEHIAGEDGKPILPIFISESLSEFYYNTNLNRKKEKILKSKISGVGIENGSTVSQLLGTTFQDYNFYKNWMLIAQKDFVSPISESWKFFYEYELAPKPEIVNDHECYRITFQPKRPEDLAFAGTMWITTDSYALKQIDVSIGKSANLNFIEKIKIQQQLIQAQDSGAWLPEKTRVLMDIGEIKNDWAGMLAKFYVSNKNFVINQPMPGKFFNQHVELAEDALIENGEDFWNQHRHEKLTPSERNVYSMIDTINNLPTIKTYVEIARILFYGYKSFGKIDIGPYPTLYAYNNIEGHRFQLGMRTNINFSKKFIFGGYAAYGTRDKAWKYQLEAKYIFSRSPWTVGGIRHKVDLDQVGIYKDMGDQYNSPLFEAASRFGTLRNAYKHTINEAWLNHQIIPGLSHSFTLRHRNFQPLFNFAYRGQEEDPQINNTFTTSEASYQLRIAFSERFILDDNDRVSLGTNGKPIFTLKYIRGIKGVINSDFNYDKFLLGINHSFRLGGLGRTTYQLQAGYIPATLPYPLLEAHLGNPFFFYNDASFNMMDILEFVSDQYSSLKVIHRFEGVLVNRVPLLRKLHARLFMTGNILYGQVSDKNLALIPTHDQNNQEIQPFKGLGDEPYVELGYGIENIFRFIRVDFIHRLTYLHPEADKFGIKFSAQLRL</sequence>
<dbReference type="EMBL" id="JBDKWZ010000020">
    <property type="protein sequence ID" value="MEN7551196.1"/>
    <property type="molecule type" value="Genomic_DNA"/>
</dbReference>
<evidence type="ECO:0000313" key="1">
    <source>
        <dbReference type="EMBL" id="MEN7551196.1"/>
    </source>
</evidence>
<dbReference type="SUPFAM" id="SSF49464">
    <property type="entry name" value="Carboxypeptidase regulatory domain-like"/>
    <property type="match status" value="1"/>
</dbReference>